<evidence type="ECO:0000313" key="10">
    <source>
        <dbReference type="Proteomes" id="UP000318055"/>
    </source>
</evidence>
<comment type="pathway">
    <text evidence="1 8">Amine and polyamine biosynthesis; ectoine biosynthesis; L-ectoine from L-aspartate 4-semialdehyde: step 3/3.</text>
</comment>
<comment type="catalytic activity">
    <reaction evidence="7 8">
        <text>(2S)-4-acetamido-2-aminobutanoate = L-ectoine + H2O</text>
        <dbReference type="Rhea" id="RHEA:17281"/>
        <dbReference type="ChEBI" id="CHEBI:15377"/>
        <dbReference type="ChEBI" id="CHEBI:58515"/>
        <dbReference type="ChEBI" id="CHEBI:58929"/>
        <dbReference type="EC" id="4.2.1.108"/>
    </reaction>
</comment>
<gene>
    <name evidence="8" type="primary">ectC</name>
    <name evidence="9" type="ORF">FPZ54_02070</name>
</gene>
<dbReference type="InterPro" id="IPR010462">
    <property type="entry name" value="Ectoine_synth"/>
</dbReference>
<comment type="similarity">
    <text evidence="2 8">Belongs to the ectoine synthase family.</text>
</comment>
<dbReference type="UniPathway" id="UPA00067">
    <property type="reaction ID" value="UER00123"/>
</dbReference>
<dbReference type="EC" id="4.2.1.108" evidence="3 8"/>
<dbReference type="RefSeq" id="WP_145844612.1">
    <property type="nucleotide sequence ID" value="NZ_CP042239.1"/>
</dbReference>
<proteinExistence type="inferred from homology"/>
<evidence type="ECO:0000256" key="2">
    <source>
        <dbReference type="ARBA" id="ARBA00009637"/>
    </source>
</evidence>
<evidence type="ECO:0000256" key="3">
    <source>
        <dbReference type="ARBA" id="ARBA00013192"/>
    </source>
</evidence>
<comment type="function">
    <text evidence="8">Catalyzes the circularization of gamma-N-acetyl-alpha,gamma-diaminobutyric acid (ADABA) to ectoine (1,4,5,6-tetrahydro-2-methyl-4-pyrimidine carboxylic acid), which is an excellent osmoprotectant.</text>
</comment>
<sequence length="138" mass="15390">MIVRNLNEVRKSDRNVRSSDGWASARMLLKDDGMGFSFHITTLNAGTELKMHYQNHLESVFVLKGTGTIEDLGTGETHELKPGVMYALNEHDRHIVRPETDILTACVFNPPVTGREIHDETGAYPAEADFVREPAPAD</sequence>
<evidence type="ECO:0000256" key="7">
    <source>
        <dbReference type="ARBA" id="ARBA00048714"/>
    </source>
</evidence>
<organism evidence="9 10">
    <name type="scientific">Sphingomonas suaedae</name>
    <dbReference type="NCBI Taxonomy" id="2599297"/>
    <lineage>
        <taxon>Bacteria</taxon>
        <taxon>Pseudomonadati</taxon>
        <taxon>Pseudomonadota</taxon>
        <taxon>Alphaproteobacteria</taxon>
        <taxon>Sphingomonadales</taxon>
        <taxon>Sphingomonadaceae</taxon>
        <taxon>Sphingomonas</taxon>
    </lineage>
</organism>
<dbReference type="EMBL" id="CP042239">
    <property type="protein sequence ID" value="QDX24934.1"/>
    <property type="molecule type" value="Genomic_DNA"/>
</dbReference>
<accession>A0A518RBY3</accession>
<evidence type="ECO:0000256" key="8">
    <source>
        <dbReference type="HAMAP-Rule" id="MF_01255"/>
    </source>
</evidence>
<keyword evidence="10" id="KW-1185">Reference proteome</keyword>
<name>A0A518RBY3_9SPHN</name>
<reference evidence="9 10" key="1">
    <citation type="submission" date="2019-07" db="EMBL/GenBank/DDBJ databases">
        <title>Sphingomonas alkalisoli sp. nov., isolated from rhizosphere soil of Suaedae salsa.</title>
        <authorList>
            <person name="Zhang H."/>
            <person name="Xu L."/>
            <person name="Zhang J.-X."/>
            <person name="Sun J.-Q."/>
        </authorList>
    </citation>
    <scope>NUCLEOTIDE SEQUENCE [LARGE SCALE GENOMIC DNA]</scope>
    <source>
        <strain evidence="9 10">XS-10</strain>
    </source>
</reference>
<dbReference type="SUPFAM" id="SSF51182">
    <property type="entry name" value="RmlC-like cupins"/>
    <property type="match status" value="1"/>
</dbReference>
<keyword evidence="5 8" id="KW-0456">Lyase</keyword>
<dbReference type="AlphaFoldDB" id="A0A518RBY3"/>
<dbReference type="OrthoDB" id="9801830at2"/>
<dbReference type="InterPro" id="IPR014710">
    <property type="entry name" value="RmlC-like_jellyroll"/>
</dbReference>
<evidence type="ECO:0000256" key="6">
    <source>
        <dbReference type="ARBA" id="ARBA00033271"/>
    </source>
</evidence>
<dbReference type="PANTHER" id="PTHR39289:SF1">
    <property type="entry name" value="L-ECTOINE SYNTHASE"/>
    <property type="match status" value="1"/>
</dbReference>
<dbReference type="InterPro" id="IPR011051">
    <property type="entry name" value="RmlC_Cupin_sf"/>
</dbReference>
<dbReference type="Proteomes" id="UP000318055">
    <property type="component" value="Chromosome"/>
</dbReference>
<evidence type="ECO:0000313" key="9">
    <source>
        <dbReference type="EMBL" id="QDX24934.1"/>
    </source>
</evidence>
<dbReference type="NCBIfam" id="NF009806">
    <property type="entry name" value="PRK13290.1"/>
    <property type="match status" value="1"/>
</dbReference>
<dbReference type="GO" id="GO:0033990">
    <property type="term" value="F:ectoine synthase activity"/>
    <property type="evidence" value="ECO:0007669"/>
    <property type="project" value="UniProtKB-EC"/>
</dbReference>
<dbReference type="GO" id="GO:0019491">
    <property type="term" value="P:ectoine biosynthetic process"/>
    <property type="evidence" value="ECO:0007669"/>
    <property type="project" value="UniProtKB-UniRule"/>
</dbReference>
<dbReference type="HAMAP" id="MF_01255">
    <property type="entry name" value="Ectoine_synth"/>
    <property type="match status" value="1"/>
</dbReference>
<dbReference type="CDD" id="cd06978">
    <property type="entry name" value="cupin_EctC"/>
    <property type="match status" value="1"/>
</dbReference>
<dbReference type="KEGG" id="ssua:FPZ54_02070"/>
<evidence type="ECO:0000256" key="1">
    <source>
        <dbReference type="ARBA" id="ARBA00005181"/>
    </source>
</evidence>
<dbReference type="PANTHER" id="PTHR39289">
    <property type="match status" value="1"/>
</dbReference>
<evidence type="ECO:0000256" key="4">
    <source>
        <dbReference type="ARBA" id="ARBA00019707"/>
    </source>
</evidence>
<dbReference type="Gene3D" id="2.60.120.10">
    <property type="entry name" value="Jelly Rolls"/>
    <property type="match status" value="1"/>
</dbReference>
<evidence type="ECO:0000256" key="5">
    <source>
        <dbReference type="ARBA" id="ARBA00023239"/>
    </source>
</evidence>
<dbReference type="Pfam" id="PF06339">
    <property type="entry name" value="Ectoine_synth"/>
    <property type="match status" value="1"/>
</dbReference>
<protein>
    <recommendedName>
        <fullName evidence="4 8">L-ectoine synthase</fullName>
        <ecNumber evidence="3 8">4.2.1.108</ecNumber>
    </recommendedName>
    <alternativeName>
        <fullName evidence="6 8">N-acetyldiaminobutyrate dehydratase</fullName>
    </alternativeName>
</protein>